<dbReference type="InterPro" id="IPR027417">
    <property type="entry name" value="P-loop_NTPase"/>
</dbReference>
<protein>
    <submittedName>
        <fullName evidence="1">Uncharacterized protein</fullName>
    </submittedName>
</protein>
<dbReference type="AlphaFoldDB" id="A0AAF0DDT5"/>
<evidence type="ECO:0000313" key="1">
    <source>
        <dbReference type="EMBL" id="WEW56806.1"/>
    </source>
</evidence>
<organism evidence="1 2">
    <name type="scientific">Emydomyces testavorans</name>
    <dbReference type="NCBI Taxonomy" id="2070801"/>
    <lineage>
        <taxon>Eukaryota</taxon>
        <taxon>Fungi</taxon>
        <taxon>Dikarya</taxon>
        <taxon>Ascomycota</taxon>
        <taxon>Pezizomycotina</taxon>
        <taxon>Eurotiomycetes</taxon>
        <taxon>Eurotiomycetidae</taxon>
        <taxon>Onygenales</taxon>
        <taxon>Nannizziopsiaceae</taxon>
        <taxon>Emydomyces</taxon>
    </lineage>
</organism>
<dbReference type="Proteomes" id="UP001219355">
    <property type="component" value="Chromosome 1"/>
</dbReference>
<evidence type="ECO:0000313" key="2">
    <source>
        <dbReference type="Proteomes" id="UP001219355"/>
    </source>
</evidence>
<dbReference type="EMBL" id="CP120627">
    <property type="protein sequence ID" value="WEW56806.1"/>
    <property type="molecule type" value="Genomic_DNA"/>
</dbReference>
<sequence>MPEARGTSSNLQRTVEKIFSMLLQHRVAQVRGTPTSGKTTLAELLYTHIANLSKNPLQPVFITWQLPENPQVGYDNHLRVLSSGRTGPDLLIQNDLVLIIDEAQLSYNHIDFWMTFVKRQVGNGVGPYIILFSSYGSADSTVMSILGSAPVTLEHFQRVSLTPQPDSPHKLSLCFNDEEFDDLCLRFTNGGEFTISDMVRDYIFQLTNGHPGLCHGLLQSMLDLAVCISSGILSMSHADGHRSVEQFLVLVDALQ</sequence>
<name>A0AAF0DDT5_9EURO</name>
<dbReference type="SUPFAM" id="SSF52540">
    <property type="entry name" value="P-loop containing nucleoside triphosphate hydrolases"/>
    <property type="match status" value="1"/>
</dbReference>
<gene>
    <name evidence="1" type="ORF">PRK78_002261</name>
</gene>
<keyword evidence="2" id="KW-1185">Reference proteome</keyword>
<proteinExistence type="predicted"/>
<reference evidence="1" key="1">
    <citation type="submission" date="2023-03" db="EMBL/GenBank/DDBJ databases">
        <title>Emydomyces testavorans Genome Sequence.</title>
        <authorList>
            <person name="Hoyer L."/>
        </authorList>
    </citation>
    <scope>NUCLEOTIDE SEQUENCE</scope>
    <source>
        <strain evidence="1">16-2883</strain>
    </source>
</reference>
<accession>A0AAF0DDT5</accession>